<comment type="caution">
    <text evidence="15">The sequence shown here is derived from an EMBL/GenBank/DDBJ whole genome shotgun (WGS) entry which is preliminary data.</text>
</comment>
<evidence type="ECO:0000313" key="15">
    <source>
        <dbReference type="EMBL" id="MDO6422664.1"/>
    </source>
</evidence>
<evidence type="ECO:0000256" key="10">
    <source>
        <dbReference type="ARBA" id="ARBA00023004"/>
    </source>
</evidence>
<dbReference type="Pfam" id="PF01292">
    <property type="entry name" value="Ni_hydr_CYTB"/>
    <property type="match status" value="1"/>
</dbReference>
<evidence type="ECO:0000259" key="14">
    <source>
        <dbReference type="Pfam" id="PF01292"/>
    </source>
</evidence>
<keyword evidence="3" id="KW-0813">Transport</keyword>
<dbReference type="Gene3D" id="1.20.950.20">
    <property type="entry name" value="Transmembrane di-heme cytochromes, Chain C"/>
    <property type="match status" value="1"/>
</dbReference>
<evidence type="ECO:0000256" key="3">
    <source>
        <dbReference type="ARBA" id="ARBA00022448"/>
    </source>
</evidence>
<feature type="transmembrane region" description="Helical" evidence="13">
    <location>
        <begin position="16"/>
        <end position="35"/>
    </location>
</feature>
<comment type="similarity">
    <text evidence="12">Belongs to the cytochrome b561 family.</text>
</comment>
<proteinExistence type="inferred from homology"/>
<dbReference type="PANTHER" id="PTHR30529">
    <property type="entry name" value="CYTOCHROME B561"/>
    <property type="match status" value="1"/>
</dbReference>
<dbReference type="GO" id="GO:0009055">
    <property type="term" value="F:electron transfer activity"/>
    <property type="evidence" value="ECO:0007669"/>
    <property type="project" value="InterPro"/>
</dbReference>
<evidence type="ECO:0000256" key="6">
    <source>
        <dbReference type="ARBA" id="ARBA00022692"/>
    </source>
</evidence>
<dbReference type="EMBL" id="JAUOPB010000006">
    <property type="protein sequence ID" value="MDO6422664.1"/>
    <property type="molecule type" value="Genomic_DNA"/>
</dbReference>
<dbReference type="AlphaFoldDB" id="A0AAW7X5J2"/>
<comment type="subcellular location">
    <subcellularLocation>
        <location evidence="2">Cell membrane</location>
        <topology evidence="2">Multi-pass membrane protein</topology>
    </subcellularLocation>
</comment>
<evidence type="ECO:0000256" key="13">
    <source>
        <dbReference type="SAM" id="Phobius"/>
    </source>
</evidence>
<evidence type="ECO:0000256" key="2">
    <source>
        <dbReference type="ARBA" id="ARBA00004651"/>
    </source>
</evidence>
<evidence type="ECO:0000256" key="11">
    <source>
        <dbReference type="ARBA" id="ARBA00023136"/>
    </source>
</evidence>
<evidence type="ECO:0000256" key="9">
    <source>
        <dbReference type="ARBA" id="ARBA00022989"/>
    </source>
</evidence>
<dbReference type="GO" id="GO:0046872">
    <property type="term" value="F:metal ion binding"/>
    <property type="evidence" value="ECO:0007669"/>
    <property type="project" value="UniProtKB-KW"/>
</dbReference>
<evidence type="ECO:0000256" key="5">
    <source>
        <dbReference type="ARBA" id="ARBA00022617"/>
    </source>
</evidence>
<evidence type="ECO:0000256" key="4">
    <source>
        <dbReference type="ARBA" id="ARBA00022475"/>
    </source>
</evidence>
<keyword evidence="4" id="KW-1003">Cell membrane</keyword>
<dbReference type="RefSeq" id="WP_303492599.1">
    <property type="nucleotide sequence ID" value="NZ_JAUOPB010000006.1"/>
</dbReference>
<dbReference type="Proteomes" id="UP001169760">
    <property type="component" value="Unassembled WGS sequence"/>
</dbReference>
<comment type="cofactor">
    <cofactor evidence="1">
        <name>heme b</name>
        <dbReference type="ChEBI" id="CHEBI:60344"/>
    </cofactor>
</comment>
<keyword evidence="11 13" id="KW-0472">Membrane</keyword>
<evidence type="ECO:0000256" key="12">
    <source>
        <dbReference type="ARBA" id="ARBA00037975"/>
    </source>
</evidence>
<dbReference type="InterPro" id="IPR016174">
    <property type="entry name" value="Di-haem_cyt_TM"/>
</dbReference>
<dbReference type="InterPro" id="IPR011577">
    <property type="entry name" value="Cyt_b561_bac/Ni-Hgenase"/>
</dbReference>
<name>A0AAW7X5J2_9GAMM</name>
<keyword evidence="6 13" id="KW-0812">Transmembrane</keyword>
<feature type="transmembrane region" description="Helical" evidence="13">
    <location>
        <begin position="86"/>
        <end position="108"/>
    </location>
</feature>
<sequence>MKSTSPHTYTTFSRSLHWLIALAFLCIWAAGYYMVSNQDYAIYSLHKQAGVVLLMLMVIRAAYRLKQGWPAPANQYKQWQQRLAKLTHWALLVLVLLVPLSGIAYSGLSGHGVYLFGLDIVPTNLVGPEQQVQAYSPIWEARAQTSHWLITYAFMGIVCVHIAGALKHHFMDRETTLTRMINGSARAE</sequence>
<evidence type="ECO:0000313" key="16">
    <source>
        <dbReference type="Proteomes" id="UP001169760"/>
    </source>
</evidence>
<organism evidence="15 16">
    <name type="scientific">Saccharophagus degradans</name>
    <dbReference type="NCBI Taxonomy" id="86304"/>
    <lineage>
        <taxon>Bacteria</taxon>
        <taxon>Pseudomonadati</taxon>
        <taxon>Pseudomonadota</taxon>
        <taxon>Gammaproteobacteria</taxon>
        <taxon>Cellvibrionales</taxon>
        <taxon>Cellvibrionaceae</taxon>
        <taxon>Saccharophagus</taxon>
    </lineage>
</organism>
<keyword evidence="5" id="KW-0349">Heme</keyword>
<dbReference type="InterPro" id="IPR052168">
    <property type="entry name" value="Cytochrome_b561_oxidase"/>
</dbReference>
<keyword evidence="9 13" id="KW-1133">Transmembrane helix</keyword>
<evidence type="ECO:0000256" key="7">
    <source>
        <dbReference type="ARBA" id="ARBA00022723"/>
    </source>
</evidence>
<evidence type="ECO:0000256" key="1">
    <source>
        <dbReference type="ARBA" id="ARBA00001970"/>
    </source>
</evidence>
<dbReference type="GO" id="GO:0022904">
    <property type="term" value="P:respiratory electron transport chain"/>
    <property type="evidence" value="ECO:0007669"/>
    <property type="project" value="InterPro"/>
</dbReference>
<dbReference type="GO" id="GO:0020037">
    <property type="term" value="F:heme binding"/>
    <property type="evidence" value="ECO:0007669"/>
    <property type="project" value="TreeGrafter"/>
</dbReference>
<evidence type="ECO:0000256" key="8">
    <source>
        <dbReference type="ARBA" id="ARBA00022982"/>
    </source>
</evidence>
<dbReference type="PANTHER" id="PTHR30529:SF1">
    <property type="entry name" value="CYTOCHROME B561 HOMOLOG 2"/>
    <property type="match status" value="1"/>
</dbReference>
<keyword evidence="10" id="KW-0408">Iron</keyword>
<keyword evidence="7" id="KW-0479">Metal-binding</keyword>
<accession>A0AAW7X5J2</accession>
<dbReference type="SUPFAM" id="SSF81342">
    <property type="entry name" value="Transmembrane di-heme cytochromes"/>
    <property type="match status" value="1"/>
</dbReference>
<protein>
    <submittedName>
        <fullName evidence="15">Cytochrome b</fullName>
    </submittedName>
</protein>
<reference evidence="15" key="1">
    <citation type="submission" date="2023-07" db="EMBL/GenBank/DDBJ databases">
        <title>Genome content predicts the carbon catabolic preferences of heterotrophic bacteria.</title>
        <authorList>
            <person name="Gralka M."/>
        </authorList>
    </citation>
    <scope>NUCLEOTIDE SEQUENCE</scope>
    <source>
        <strain evidence="15">I3M17_2</strain>
    </source>
</reference>
<keyword evidence="8" id="KW-0249">Electron transport</keyword>
<dbReference type="GO" id="GO:0005886">
    <property type="term" value="C:plasma membrane"/>
    <property type="evidence" value="ECO:0007669"/>
    <property type="project" value="UniProtKB-SubCell"/>
</dbReference>
<gene>
    <name evidence="15" type="ORF">Q4521_09280</name>
</gene>
<feature type="transmembrane region" description="Helical" evidence="13">
    <location>
        <begin position="147"/>
        <end position="166"/>
    </location>
</feature>
<feature type="domain" description="Cytochrome b561 bacterial/Ni-hydrogenase" evidence="14">
    <location>
        <begin position="9"/>
        <end position="183"/>
    </location>
</feature>